<dbReference type="InterPro" id="IPR022577">
    <property type="entry name" value="TBCD_C"/>
</dbReference>
<dbReference type="STRING" id="62062.ENSHHUP00000020516"/>
<reference evidence="3" key="1">
    <citation type="submission" date="2018-06" db="EMBL/GenBank/DDBJ databases">
        <title>Genome assembly of Danube salmon.</title>
        <authorList>
            <person name="Macqueen D.J."/>
            <person name="Gundappa M.K."/>
        </authorList>
    </citation>
    <scope>NUCLEOTIDE SEQUENCE [LARGE SCALE GENOMIC DNA]</scope>
</reference>
<reference evidence="2" key="2">
    <citation type="submission" date="2025-08" db="UniProtKB">
        <authorList>
            <consortium name="Ensembl"/>
        </authorList>
    </citation>
    <scope>IDENTIFICATION</scope>
</reference>
<organism evidence="2 3">
    <name type="scientific">Hucho hucho</name>
    <name type="common">huchen</name>
    <dbReference type="NCBI Taxonomy" id="62062"/>
    <lineage>
        <taxon>Eukaryota</taxon>
        <taxon>Metazoa</taxon>
        <taxon>Chordata</taxon>
        <taxon>Craniata</taxon>
        <taxon>Vertebrata</taxon>
        <taxon>Euteleostomi</taxon>
        <taxon>Actinopterygii</taxon>
        <taxon>Neopterygii</taxon>
        <taxon>Teleostei</taxon>
        <taxon>Protacanthopterygii</taxon>
        <taxon>Salmoniformes</taxon>
        <taxon>Salmonidae</taxon>
        <taxon>Salmoninae</taxon>
        <taxon>Hucho</taxon>
    </lineage>
</organism>
<keyword evidence="3" id="KW-1185">Reference proteome</keyword>
<reference evidence="2" key="3">
    <citation type="submission" date="2025-09" db="UniProtKB">
        <authorList>
            <consortium name="Ensembl"/>
        </authorList>
    </citation>
    <scope>IDENTIFICATION</scope>
</reference>
<proteinExistence type="predicted"/>
<evidence type="ECO:0000313" key="3">
    <source>
        <dbReference type="Proteomes" id="UP000314982"/>
    </source>
</evidence>
<accession>A0A4W5L564</accession>
<name>A0A4W5L564_9TELE</name>
<evidence type="ECO:0000313" key="2">
    <source>
        <dbReference type="Ensembl" id="ENSHHUP00000020516.1"/>
    </source>
</evidence>
<dbReference type="Ensembl" id="ENSHHUT00000021280.1">
    <property type="protein sequence ID" value="ENSHHUP00000020516.1"/>
    <property type="gene ID" value="ENSHHUG00000012840.1"/>
</dbReference>
<feature type="domain" description="Tubulin-folding cofactor D C-terminal" evidence="1">
    <location>
        <begin position="54"/>
        <end position="119"/>
    </location>
</feature>
<dbReference type="AlphaFoldDB" id="A0A4W5L564"/>
<dbReference type="Proteomes" id="UP000314982">
    <property type="component" value="Unassembled WGS sequence"/>
</dbReference>
<evidence type="ECO:0000259" key="1">
    <source>
        <dbReference type="Pfam" id="PF12612"/>
    </source>
</evidence>
<sequence length="120" mass="13608">MLTTHYDVYLSDVLNPPHTSSFPPSLHLFPSLSPSLSPSLPLSLPPSLSLRLQVRFSSQSLFDHLMLIQQDTVALGQFSDALLRVFRDNLRNDRVSIPFLKMLDQMLARACFDTFTTDQE</sequence>
<protein>
    <recommendedName>
        <fullName evidence="1">Tubulin-folding cofactor D C-terminal domain-containing protein</fullName>
    </recommendedName>
</protein>
<dbReference type="Pfam" id="PF12612">
    <property type="entry name" value="TFCD_C"/>
    <property type="match status" value="1"/>
</dbReference>